<evidence type="ECO:0000256" key="2">
    <source>
        <dbReference type="ARBA" id="ARBA00022527"/>
    </source>
</evidence>
<accession>A0A926VAD3</accession>
<dbReference type="SUPFAM" id="SSF56112">
    <property type="entry name" value="Protein kinase-like (PK-like)"/>
    <property type="match status" value="1"/>
</dbReference>
<keyword evidence="13" id="KW-1185">Reference proteome</keyword>
<dbReference type="EMBL" id="JACJPW010000002">
    <property type="protein sequence ID" value="MBD2179733.1"/>
    <property type="molecule type" value="Genomic_DNA"/>
</dbReference>
<evidence type="ECO:0000259" key="11">
    <source>
        <dbReference type="PROSITE" id="PS50011"/>
    </source>
</evidence>
<comment type="catalytic activity">
    <reaction evidence="7">
        <text>L-threonyl-[protein] + ATP = O-phospho-L-threonyl-[protein] + ADP + H(+)</text>
        <dbReference type="Rhea" id="RHEA:46608"/>
        <dbReference type="Rhea" id="RHEA-COMP:11060"/>
        <dbReference type="Rhea" id="RHEA-COMP:11605"/>
        <dbReference type="ChEBI" id="CHEBI:15378"/>
        <dbReference type="ChEBI" id="CHEBI:30013"/>
        <dbReference type="ChEBI" id="CHEBI:30616"/>
        <dbReference type="ChEBI" id="CHEBI:61977"/>
        <dbReference type="ChEBI" id="CHEBI:456216"/>
        <dbReference type="EC" id="2.7.11.1"/>
    </reaction>
</comment>
<dbReference type="GO" id="GO:0004674">
    <property type="term" value="F:protein serine/threonine kinase activity"/>
    <property type="evidence" value="ECO:0007669"/>
    <property type="project" value="UniProtKB-KW"/>
</dbReference>
<keyword evidence="3" id="KW-0808">Transferase</keyword>
<dbReference type="RefSeq" id="WP_190461227.1">
    <property type="nucleotide sequence ID" value="NZ_JACJPW010000002.1"/>
</dbReference>
<keyword evidence="5 12" id="KW-0418">Kinase</keyword>
<dbReference type="PANTHER" id="PTHR24363">
    <property type="entry name" value="SERINE/THREONINE PROTEIN KINASE"/>
    <property type="match status" value="1"/>
</dbReference>
<name>A0A926VAD3_9CYAN</name>
<feature type="compositionally biased region" description="Low complexity" evidence="9">
    <location>
        <begin position="357"/>
        <end position="368"/>
    </location>
</feature>
<keyword evidence="6" id="KW-0067">ATP-binding</keyword>
<evidence type="ECO:0000256" key="10">
    <source>
        <dbReference type="SAM" id="Phobius"/>
    </source>
</evidence>
<dbReference type="Pfam" id="PF00069">
    <property type="entry name" value="Pkinase"/>
    <property type="match status" value="1"/>
</dbReference>
<dbReference type="GO" id="GO:0005524">
    <property type="term" value="F:ATP binding"/>
    <property type="evidence" value="ECO:0007669"/>
    <property type="project" value="UniProtKB-KW"/>
</dbReference>
<dbReference type="PROSITE" id="PS50011">
    <property type="entry name" value="PROTEIN_KINASE_DOM"/>
    <property type="match status" value="1"/>
</dbReference>
<dbReference type="InterPro" id="IPR000719">
    <property type="entry name" value="Prot_kinase_dom"/>
</dbReference>
<evidence type="ECO:0000256" key="5">
    <source>
        <dbReference type="ARBA" id="ARBA00022777"/>
    </source>
</evidence>
<reference evidence="12" key="2">
    <citation type="submission" date="2020-08" db="EMBL/GenBank/DDBJ databases">
        <authorList>
            <person name="Chen M."/>
            <person name="Teng W."/>
            <person name="Zhao L."/>
            <person name="Hu C."/>
            <person name="Zhou Y."/>
            <person name="Han B."/>
            <person name="Song L."/>
            <person name="Shu W."/>
        </authorList>
    </citation>
    <scope>NUCLEOTIDE SEQUENCE</scope>
    <source>
        <strain evidence="12">FACHB-1375</strain>
    </source>
</reference>
<evidence type="ECO:0000256" key="9">
    <source>
        <dbReference type="SAM" id="MobiDB-lite"/>
    </source>
</evidence>
<evidence type="ECO:0000313" key="13">
    <source>
        <dbReference type="Proteomes" id="UP000641646"/>
    </source>
</evidence>
<evidence type="ECO:0000256" key="1">
    <source>
        <dbReference type="ARBA" id="ARBA00012513"/>
    </source>
</evidence>
<proteinExistence type="predicted"/>
<feature type="region of interest" description="Disordered" evidence="9">
    <location>
        <begin position="292"/>
        <end position="311"/>
    </location>
</feature>
<sequence>MSLKLLNNRYQLVQAIATGGFGQTFLAEDTHLPSRRRCLLKQLKPVAHNPQAYQLIQERFAREAAILEKLGNSHDQIPDLYAYFEEGGQFYLVQEWIEGQTLTEKLQREVKLSESTVRDILINILPVIDYVHTQGIIHRDIKPDNIILRQRDNKPILIDFGAVKETMTTVLNSQGNPTHSMVIGTPGFMPSEQAAGRPIFSSDLYSLGLTAIYLLTGKLPQELQVDSQTGELIWRQNAPNINRNLATVLDKAIRSHPRDRFSTARQMLDALQTSPTPVAGVPLSQQETIAVSPGGASTQAVKIPHPSNRSREWKKAAIIAGGIVGAAFIIGIAIAKSRQPIAPQPVVKKDTSSAIENSPTSTPSTSNPVTAKIPSPAIENSPTSTPSTPNPVSEKTPPPSATQEPINQNRSRRISTRGLVPGFPVGTPESTVRNTLGNPSKITKGVWKNTRAVLYEDFVPSEVSLGYLFDRNTQLLRQTEVAFAPSVDSESMFKTLNEMLGSPASREIKLQLERVYKREKNRYSFAVGDLKGVIERNDRDRIYIGIWDRDLH</sequence>
<dbReference type="EC" id="2.7.11.1" evidence="1"/>
<feature type="domain" description="Protein kinase" evidence="11">
    <location>
        <begin position="10"/>
        <end position="272"/>
    </location>
</feature>
<evidence type="ECO:0000256" key="6">
    <source>
        <dbReference type="ARBA" id="ARBA00022840"/>
    </source>
</evidence>
<reference evidence="12" key="1">
    <citation type="journal article" date="2015" name="ISME J.">
        <title>Draft Genome Sequence of Streptomyces incarnatus NRRL8089, which Produces the Nucleoside Antibiotic Sinefungin.</title>
        <authorList>
            <person name="Oshima K."/>
            <person name="Hattori M."/>
            <person name="Shimizu H."/>
            <person name="Fukuda K."/>
            <person name="Nemoto M."/>
            <person name="Inagaki K."/>
            <person name="Tamura T."/>
        </authorList>
    </citation>
    <scope>NUCLEOTIDE SEQUENCE</scope>
    <source>
        <strain evidence="12">FACHB-1375</strain>
    </source>
</reference>
<evidence type="ECO:0000313" key="12">
    <source>
        <dbReference type="EMBL" id="MBD2179733.1"/>
    </source>
</evidence>
<evidence type="ECO:0000256" key="4">
    <source>
        <dbReference type="ARBA" id="ARBA00022741"/>
    </source>
</evidence>
<dbReference type="PANTHER" id="PTHR24363:SF0">
    <property type="entry name" value="SERINE_THREONINE KINASE LIKE DOMAIN CONTAINING 1"/>
    <property type="match status" value="1"/>
</dbReference>
<protein>
    <recommendedName>
        <fullName evidence="1">non-specific serine/threonine protein kinase</fullName>
        <ecNumber evidence="1">2.7.11.1</ecNumber>
    </recommendedName>
</protein>
<evidence type="ECO:0000256" key="7">
    <source>
        <dbReference type="ARBA" id="ARBA00047899"/>
    </source>
</evidence>
<keyword evidence="4" id="KW-0547">Nucleotide-binding</keyword>
<feature type="region of interest" description="Disordered" evidence="9">
    <location>
        <begin position="342"/>
        <end position="436"/>
    </location>
</feature>
<organism evidence="12 13">
    <name type="scientific">Aerosakkonema funiforme FACHB-1375</name>
    <dbReference type="NCBI Taxonomy" id="2949571"/>
    <lineage>
        <taxon>Bacteria</taxon>
        <taxon>Bacillati</taxon>
        <taxon>Cyanobacteriota</taxon>
        <taxon>Cyanophyceae</taxon>
        <taxon>Oscillatoriophycideae</taxon>
        <taxon>Aerosakkonematales</taxon>
        <taxon>Aerosakkonemataceae</taxon>
        <taxon>Aerosakkonema</taxon>
    </lineage>
</organism>
<keyword evidence="10" id="KW-1133">Transmembrane helix</keyword>
<evidence type="ECO:0000256" key="8">
    <source>
        <dbReference type="ARBA" id="ARBA00048679"/>
    </source>
</evidence>
<comment type="catalytic activity">
    <reaction evidence="8">
        <text>L-seryl-[protein] + ATP = O-phospho-L-seryl-[protein] + ADP + H(+)</text>
        <dbReference type="Rhea" id="RHEA:17989"/>
        <dbReference type="Rhea" id="RHEA-COMP:9863"/>
        <dbReference type="Rhea" id="RHEA-COMP:11604"/>
        <dbReference type="ChEBI" id="CHEBI:15378"/>
        <dbReference type="ChEBI" id="CHEBI:29999"/>
        <dbReference type="ChEBI" id="CHEBI:30616"/>
        <dbReference type="ChEBI" id="CHEBI:83421"/>
        <dbReference type="ChEBI" id="CHEBI:456216"/>
        <dbReference type="EC" id="2.7.11.1"/>
    </reaction>
</comment>
<keyword evidence="10" id="KW-0812">Transmembrane</keyword>
<evidence type="ECO:0000256" key="3">
    <source>
        <dbReference type="ARBA" id="ARBA00022679"/>
    </source>
</evidence>
<dbReference type="Gene3D" id="3.30.200.20">
    <property type="entry name" value="Phosphorylase Kinase, domain 1"/>
    <property type="match status" value="1"/>
</dbReference>
<dbReference type="PROSITE" id="PS00108">
    <property type="entry name" value="PROTEIN_KINASE_ST"/>
    <property type="match status" value="1"/>
</dbReference>
<dbReference type="CDD" id="cd14014">
    <property type="entry name" value="STKc_PknB_like"/>
    <property type="match status" value="1"/>
</dbReference>
<dbReference type="AlphaFoldDB" id="A0A926VAD3"/>
<dbReference type="InterPro" id="IPR011009">
    <property type="entry name" value="Kinase-like_dom_sf"/>
</dbReference>
<comment type="caution">
    <text evidence="12">The sequence shown here is derived from an EMBL/GenBank/DDBJ whole genome shotgun (WGS) entry which is preliminary data.</text>
</comment>
<dbReference type="InterPro" id="IPR008271">
    <property type="entry name" value="Ser/Thr_kinase_AS"/>
</dbReference>
<keyword evidence="10" id="KW-0472">Membrane</keyword>
<dbReference type="Gene3D" id="1.10.510.10">
    <property type="entry name" value="Transferase(Phosphotransferase) domain 1"/>
    <property type="match status" value="1"/>
</dbReference>
<dbReference type="Proteomes" id="UP000641646">
    <property type="component" value="Unassembled WGS sequence"/>
</dbReference>
<gene>
    <name evidence="12" type="ORF">H6G03_01180</name>
</gene>
<feature type="transmembrane region" description="Helical" evidence="10">
    <location>
        <begin position="316"/>
        <end position="335"/>
    </location>
</feature>
<keyword evidence="2" id="KW-0723">Serine/threonine-protein kinase</keyword>
<dbReference type="SMART" id="SM00220">
    <property type="entry name" value="S_TKc"/>
    <property type="match status" value="1"/>
</dbReference>